<comment type="caution">
    <text evidence="2">The sequence shown here is derived from an EMBL/GenBank/DDBJ whole genome shotgun (WGS) entry which is preliminary data.</text>
</comment>
<organism evidence="2 3">
    <name type="scientific">Candidatus Magnetobacterium casense</name>
    <dbReference type="NCBI Taxonomy" id="1455061"/>
    <lineage>
        <taxon>Bacteria</taxon>
        <taxon>Pseudomonadati</taxon>
        <taxon>Nitrospirota</taxon>
        <taxon>Thermodesulfovibrionia</taxon>
        <taxon>Thermodesulfovibrionales</taxon>
        <taxon>Candidatus Magnetobacteriaceae</taxon>
        <taxon>Candidatus Magnetobacterium</taxon>
    </lineage>
</organism>
<reference evidence="2 3" key="1">
    <citation type="journal article" date="2020" name="J Geophys Res Biogeosci">
        <title>Magnetotaxis as an Adaptation to Enable Bacterial Shuttling of Microbial Sulfur and Sulfur Cycling Across Aquatic Oxic#Anoxic Interfaces.</title>
        <authorList>
            <person name="Li J."/>
            <person name="Liu P."/>
            <person name="Wang J."/>
            <person name="Roberts A.P."/>
            <person name="Pan Y."/>
        </authorList>
    </citation>
    <scope>NUCLEOTIDE SEQUENCE [LARGE SCALE GENOMIC DNA]</scope>
    <source>
        <strain evidence="2 3">MYR-1_YQ</strain>
    </source>
</reference>
<dbReference type="PANTHER" id="PTHR48104:SF30">
    <property type="entry name" value="METACASPASE-1"/>
    <property type="match status" value="1"/>
</dbReference>
<gene>
    <name evidence="2" type="ORF">HWQ67_18435</name>
</gene>
<sequence>MDKALHVGINKYPTAPLTGCVNDSSDFADYLNTKMKFRADDIRLLCDERATTAAIFDRLRWLVDVTPGSRCFFHYSGHGAQYPSRNYKHELDRLLEVICPVDFDWTPEHMITDKQFVEIFSAIPAGVKFNWISDSCHSGDLTRNMPMSRELAEQTPSSVVGINSGSMLPKVYPMPVDIAWRLRGAAPRTFVGTRAISHGTLDVGFVSGCKSNQTSMDAVFDGRPGGALTQMFLRVLKQKGWGCRLSELTKLTAGALRRKGFTQVPQCEGARAKKPFLG</sequence>
<dbReference type="Pfam" id="PF00656">
    <property type="entry name" value="Peptidase_C14"/>
    <property type="match status" value="1"/>
</dbReference>
<accession>A0ABS6S3Y6</accession>
<name>A0ABS6S3Y6_9BACT</name>
<evidence type="ECO:0000259" key="1">
    <source>
        <dbReference type="Pfam" id="PF00656"/>
    </source>
</evidence>
<dbReference type="RefSeq" id="WP_218254168.1">
    <property type="nucleotide sequence ID" value="NZ_JABXWD010000657.1"/>
</dbReference>
<feature type="domain" description="Peptidase C14 caspase" evidence="1">
    <location>
        <begin position="3"/>
        <end position="276"/>
    </location>
</feature>
<dbReference type="InterPro" id="IPR011600">
    <property type="entry name" value="Pept_C14_caspase"/>
</dbReference>
<protein>
    <submittedName>
        <fullName evidence="2">Caspase family protein</fullName>
    </submittedName>
</protein>
<dbReference type="PANTHER" id="PTHR48104">
    <property type="entry name" value="METACASPASE-4"/>
    <property type="match status" value="1"/>
</dbReference>
<dbReference type="EMBL" id="JABXWD010000657">
    <property type="protein sequence ID" value="MBV6343551.1"/>
    <property type="molecule type" value="Genomic_DNA"/>
</dbReference>
<keyword evidence="3" id="KW-1185">Reference proteome</keyword>
<evidence type="ECO:0000313" key="2">
    <source>
        <dbReference type="EMBL" id="MBV6343551.1"/>
    </source>
</evidence>
<dbReference type="Proteomes" id="UP001196980">
    <property type="component" value="Unassembled WGS sequence"/>
</dbReference>
<dbReference type="InterPro" id="IPR050452">
    <property type="entry name" value="Metacaspase"/>
</dbReference>
<evidence type="ECO:0000313" key="3">
    <source>
        <dbReference type="Proteomes" id="UP001196980"/>
    </source>
</evidence>
<proteinExistence type="predicted"/>